<evidence type="ECO:0000256" key="1">
    <source>
        <dbReference type="SAM" id="Phobius"/>
    </source>
</evidence>
<keyword evidence="1" id="KW-0812">Transmembrane</keyword>
<keyword evidence="1" id="KW-0472">Membrane</keyword>
<reference evidence="2 3" key="1">
    <citation type="journal article" date="2016" name="Nat. Commun.">
        <title>Thousands of microbial genomes shed light on interconnected biogeochemical processes in an aquifer system.</title>
        <authorList>
            <person name="Anantharaman K."/>
            <person name="Brown C.T."/>
            <person name="Hug L.A."/>
            <person name="Sharon I."/>
            <person name="Castelle C.J."/>
            <person name="Probst A.J."/>
            <person name="Thomas B.C."/>
            <person name="Singh A."/>
            <person name="Wilkins M.J."/>
            <person name="Karaoz U."/>
            <person name="Brodie E.L."/>
            <person name="Williams K.H."/>
            <person name="Hubbard S.S."/>
            <person name="Banfield J.F."/>
        </authorList>
    </citation>
    <scope>NUCLEOTIDE SEQUENCE [LARGE SCALE GENOMIC DNA]</scope>
</reference>
<evidence type="ECO:0000313" key="2">
    <source>
        <dbReference type="EMBL" id="OGM28867.1"/>
    </source>
</evidence>
<feature type="transmembrane region" description="Helical" evidence="1">
    <location>
        <begin position="12"/>
        <end position="36"/>
    </location>
</feature>
<dbReference type="AlphaFoldDB" id="A0A1F7YNK5"/>
<dbReference type="EMBL" id="MGGM01000023">
    <property type="protein sequence ID" value="OGM28867.1"/>
    <property type="molecule type" value="Genomic_DNA"/>
</dbReference>
<dbReference type="Pfam" id="PF07963">
    <property type="entry name" value="N_methyl"/>
    <property type="match status" value="1"/>
</dbReference>
<organism evidence="2 3">
    <name type="scientific">Candidatus Woesebacteria bacterium RIFCSPHIGHO2_01_FULL_41_10</name>
    <dbReference type="NCBI Taxonomy" id="1802500"/>
    <lineage>
        <taxon>Bacteria</taxon>
        <taxon>Candidatus Woeseibacteriota</taxon>
    </lineage>
</organism>
<proteinExistence type="predicted"/>
<dbReference type="InterPro" id="IPR045584">
    <property type="entry name" value="Pilin-like"/>
</dbReference>
<dbReference type="Proteomes" id="UP000177263">
    <property type="component" value="Unassembled WGS sequence"/>
</dbReference>
<dbReference type="PROSITE" id="PS00409">
    <property type="entry name" value="PROKAR_NTER_METHYL"/>
    <property type="match status" value="1"/>
</dbReference>
<dbReference type="Gene3D" id="3.30.700.10">
    <property type="entry name" value="Glycoprotein, Type 4 Pilin"/>
    <property type="match status" value="1"/>
</dbReference>
<evidence type="ECO:0008006" key="4">
    <source>
        <dbReference type="Google" id="ProtNLM"/>
    </source>
</evidence>
<sequence length="172" mass="17955">MRNKLVSMQTKGYSLLEILIVLVIIGVVFSVGIAQFRDFSRRQAVRVAARQLLGDIREIQSQALSGKKPAGCTGTFNGIRFAMTGSSGPPQYEIQAQCSTASPAANVKTLADSVYIQTPLPGDVVFRTVANGTNLVAGSSRVVTVCASGISGGISLTISASGDVTETEVTCP</sequence>
<dbReference type="InterPro" id="IPR012902">
    <property type="entry name" value="N_methyl_site"/>
</dbReference>
<accession>A0A1F7YNK5</accession>
<gene>
    <name evidence="2" type="ORF">A2801_02810</name>
</gene>
<name>A0A1F7YNK5_9BACT</name>
<protein>
    <recommendedName>
        <fullName evidence="4">General secretion pathway GspH domain-containing protein</fullName>
    </recommendedName>
</protein>
<dbReference type="STRING" id="1802500.A2801_02810"/>
<dbReference type="SUPFAM" id="SSF54523">
    <property type="entry name" value="Pili subunits"/>
    <property type="match status" value="1"/>
</dbReference>
<dbReference type="NCBIfam" id="TIGR02532">
    <property type="entry name" value="IV_pilin_GFxxxE"/>
    <property type="match status" value="1"/>
</dbReference>
<evidence type="ECO:0000313" key="3">
    <source>
        <dbReference type="Proteomes" id="UP000177263"/>
    </source>
</evidence>
<keyword evidence="1" id="KW-1133">Transmembrane helix</keyword>
<comment type="caution">
    <text evidence="2">The sequence shown here is derived from an EMBL/GenBank/DDBJ whole genome shotgun (WGS) entry which is preliminary data.</text>
</comment>